<feature type="transmembrane region" description="Helical" evidence="7">
    <location>
        <begin position="393"/>
        <end position="413"/>
    </location>
</feature>
<evidence type="ECO:0000259" key="8">
    <source>
        <dbReference type="PROSITE" id="PS51762"/>
    </source>
</evidence>
<evidence type="ECO:0000313" key="9">
    <source>
        <dbReference type="EMBL" id="ORY39038.1"/>
    </source>
</evidence>
<accession>A0A1Y2BWB6</accession>
<evidence type="ECO:0000256" key="7">
    <source>
        <dbReference type="SAM" id="Phobius"/>
    </source>
</evidence>
<dbReference type="GO" id="GO:0005886">
    <property type="term" value="C:plasma membrane"/>
    <property type="evidence" value="ECO:0007669"/>
    <property type="project" value="UniProtKB-SubCell"/>
</dbReference>
<gene>
    <name evidence="9" type="ORF">BCR33DRAFT_720298</name>
</gene>
<dbReference type="GO" id="GO:0004553">
    <property type="term" value="F:hydrolase activity, hydrolyzing O-glycosyl compounds"/>
    <property type="evidence" value="ECO:0007669"/>
    <property type="project" value="InterPro"/>
</dbReference>
<feature type="transmembrane region" description="Helical" evidence="7">
    <location>
        <begin position="757"/>
        <end position="778"/>
    </location>
</feature>
<keyword evidence="5 7" id="KW-0472">Membrane</keyword>
<dbReference type="GO" id="GO:0085029">
    <property type="term" value="P:extracellular matrix assembly"/>
    <property type="evidence" value="ECO:0007669"/>
    <property type="project" value="TreeGrafter"/>
</dbReference>
<keyword evidence="2" id="KW-1003">Cell membrane</keyword>
<dbReference type="EMBL" id="MCGO01000041">
    <property type="protein sequence ID" value="ORY39038.1"/>
    <property type="molecule type" value="Genomic_DNA"/>
</dbReference>
<evidence type="ECO:0000256" key="6">
    <source>
        <dbReference type="SAM" id="MobiDB-lite"/>
    </source>
</evidence>
<evidence type="ECO:0000256" key="2">
    <source>
        <dbReference type="ARBA" id="ARBA00022475"/>
    </source>
</evidence>
<keyword evidence="4" id="KW-0808">Transferase</keyword>
<feature type="transmembrane region" description="Helical" evidence="7">
    <location>
        <begin position="889"/>
        <end position="913"/>
    </location>
</feature>
<dbReference type="SUPFAM" id="SSF49899">
    <property type="entry name" value="Concanavalin A-like lectins/glucanases"/>
    <property type="match status" value="1"/>
</dbReference>
<evidence type="ECO:0000256" key="1">
    <source>
        <dbReference type="ARBA" id="ARBA00004236"/>
    </source>
</evidence>
<dbReference type="STRING" id="329046.A0A1Y2BWB6"/>
<name>A0A1Y2BWB6_9FUNG</name>
<dbReference type="GO" id="GO:0030213">
    <property type="term" value="P:hyaluronan biosynthetic process"/>
    <property type="evidence" value="ECO:0007669"/>
    <property type="project" value="TreeGrafter"/>
</dbReference>
<reference evidence="9 10" key="1">
    <citation type="submission" date="2016-07" db="EMBL/GenBank/DDBJ databases">
        <title>Pervasive Adenine N6-methylation of Active Genes in Fungi.</title>
        <authorList>
            <consortium name="DOE Joint Genome Institute"/>
            <person name="Mondo S.J."/>
            <person name="Dannebaum R.O."/>
            <person name="Kuo R.C."/>
            <person name="Labutti K."/>
            <person name="Haridas S."/>
            <person name="Kuo A."/>
            <person name="Salamov A."/>
            <person name="Ahrendt S.R."/>
            <person name="Lipzen A."/>
            <person name="Sullivan W."/>
            <person name="Andreopoulos W.B."/>
            <person name="Clum A."/>
            <person name="Lindquist E."/>
            <person name="Daum C."/>
            <person name="Ramamoorthy G.K."/>
            <person name="Gryganskyi A."/>
            <person name="Culley D."/>
            <person name="Magnuson J.K."/>
            <person name="James T.Y."/>
            <person name="O'Malley M.A."/>
            <person name="Stajich J.E."/>
            <person name="Spatafora J.W."/>
            <person name="Visel A."/>
            <person name="Grigoriev I.V."/>
        </authorList>
    </citation>
    <scope>NUCLEOTIDE SEQUENCE [LARGE SCALE GENOMIC DNA]</scope>
    <source>
        <strain evidence="9 10">JEL800</strain>
    </source>
</reference>
<feature type="transmembrane region" description="Helical" evidence="7">
    <location>
        <begin position="790"/>
        <end position="810"/>
    </location>
</feature>
<evidence type="ECO:0000256" key="3">
    <source>
        <dbReference type="ARBA" id="ARBA00022676"/>
    </source>
</evidence>
<keyword evidence="10" id="KW-1185">Reference proteome</keyword>
<dbReference type="PANTHER" id="PTHR22913:SF12">
    <property type="entry name" value="MANNURONAN SYNTHASE"/>
    <property type="match status" value="1"/>
</dbReference>
<dbReference type="OrthoDB" id="9876900at2759"/>
<feature type="transmembrane region" description="Helical" evidence="7">
    <location>
        <begin position="360"/>
        <end position="381"/>
    </location>
</feature>
<dbReference type="Pfam" id="PF03142">
    <property type="entry name" value="Chitin_synth_2"/>
    <property type="match status" value="1"/>
</dbReference>
<dbReference type="PANTHER" id="PTHR22913">
    <property type="entry name" value="HYALURONAN SYNTHASE"/>
    <property type="match status" value="1"/>
</dbReference>
<dbReference type="SUPFAM" id="SSF53448">
    <property type="entry name" value="Nucleotide-diphospho-sugar transferases"/>
    <property type="match status" value="1"/>
</dbReference>
<evidence type="ECO:0000313" key="10">
    <source>
        <dbReference type="Proteomes" id="UP000193642"/>
    </source>
</evidence>
<dbReference type="Proteomes" id="UP000193642">
    <property type="component" value="Unassembled WGS sequence"/>
</dbReference>
<dbReference type="AlphaFoldDB" id="A0A1Y2BWB6"/>
<dbReference type="InterPro" id="IPR000757">
    <property type="entry name" value="Beta-glucanase-like"/>
</dbReference>
<comment type="caution">
    <text evidence="9">The sequence shown here is derived from an EMBL/GenBank/DDBJ whole genome shotgun (WGS) entry which is preliminary data.</text>
</comment>
<evidence type="ECO:0000256" key="4">
    <source>
        <dbReference type="ARBA" id="ARBA00022679"/>
    </source>
</evidence>
<dbReference type="InterPro" id="IPR013320">
    <property type="entry name" value="ConA-like_dom_sf"/>
</dbReference>
<feature type="domain" description="GH16" evidence="8">
    <location>
        <begin position="56"/>
        <end position="337"/>
    </location>
</feature>
<sequence length="945" mass="104960">MASQTQDVANVGATAAVSSPTEVVASFAGPDSATGTLAAAAATATLDTTPDPNQDPNSNSNPNPNEPALAPVNTAVPQAALNGPKVLRFGDQFNQMQSLSDINSNNWHTVNSSCANLRVSDSHLYSSNNVAINDSLGGLAISPLIQQTSLPDCNITKNYTSGRVQSNYCFKYGRLEVLAKMPAGVYTWPAIWLECFNCTDTSYFEIDLIETYGTDFYQGGEMSVFYTKNHSLPHAGFFLGQERNFDLVNSFYNYTAIWIPGSVTFYFNETLVSTYDYSSIPGANTLDDGCAVVTMNVAIEGTARDGQVPSDDLLAADAPSWTPMVIQSVKVFDPETITCVAWGCETHDEGNPALRIDEEIPVAVAVSLFLLVLVVMGLARCKTRLTLLDVGRAAWTTIMIVALLAPAIIGYFLHWEVVARGVYALGTYGIFTMAHYSIQILCVILEKVRRARRSKALQTQPASDTPKKLTTAISNAVYREDPSLFRACLESLKVLHENPDNKNKYIIVVADGNRPEEEYLIDVFVGVFGEEKSAVLRLETLEGRKELKIPESVDEGKSVQFVFVTQPWGGKREAMYTAMAMVVNDPEVEAILTTDSDTVFDANALNALSNELLQNPLVGAVAGECRIINRWDSFISYISDVRYHFAFNIERACQSYWNAVVCVSGPIGMYRTAALTSIMDPWVHQTFFKQKCTYGDDRHLTNLYLNGGWKIVYTPEAFCYTASPTTVFGFFTQQTRWSKSFYREYTYSLPHFYRHPLWFGYELTFQLIYPFLLIYWQMILLYTGTYVEQLLTVTILVSFAVVKAAAGWLLNKGSLSRLWYYPFHFLFFITVLVPAKLLALLTLWDTRWGTRGMGGGLWGVLLLWNMGLLGGVAWSGYKVIVGEVWKQSGVWIWECVVGSFIGVGALMYMAFLVGQRAHRRYLRNDVEGKAGSFGSELGGKFISCF</sequence>
<keyword evidence="3" id="KW-0328">Glycosyltransferase</keyword>
<dbReference type="InterPro" id="IPR029044">
    <property type="entry name" value="Nucleotide-diphossugar_trans"/>
</dbReference>
<dbReference type="GO" id="GO:0050501">
    <property type="term" value="F:hyaluronan synthase activity"/>
    <property type="evidence" value="ECO:0007669"/>
    <property type="project" value="TreeGrafter"/>
</dbReference>
<feature type="transmembrane region" description="Helical" evidence="7">
    <location>
        <begin position="822"/>
        <end position="844"/>
    </location>
</feature>
<dbReference type="PROSITE" id="PS51762">
    <property type="entry name" value="GH16_2"/>
    <property type="match status" value="1"/>
</dbReference>
<dbReference type="Gene3D" id="2.60.120.200">
    <property type="match status" value="1"/>
</dbReference>
<dbReference type="Pfam" id="PF00722">
    <property type="entry name" value="Glyco_hydro_16"/>
    <property type="match status" value="1"/>
</dbReference>
<protein>
    <recommendedName>
        <fullName evidence="8">GH16 domain-containing protein</fullName>
    </recommendedName>
</protein>
<keyword evidence="7" id="KW-1133">Transmembrane helix</keyword>
<comment type="subcellular location">
    <subcellularLocation>
        <location evidence="1">Cell membrane</location>
    </subcellularLocation>
</comment>
<dbReference type="GO" id="GO:0005975">
    <property type="term" value="P:carbohydrate metabolic process"/>
    <property type="evidence" value="ECO:0007669"/>
    <property type="project" value="InterPro"/>
</dbReference>
<keyword evidence="7" id="KW-0812">Transmembrane</keyword>
<evidence type="ECO:0000256" key="5">
    <source>
        <dbReference type="ARBA" id="ARBA00023136"/>
    </source>
</evidence>
<feature type="transmembrane region" description="Helical" evidence="7">
    <location>
        <begin position="856"/>
        <end position="877"/>
    </location>
</feature>
<organism evidence="9 10">
    <name type="scientific">Rhizoclosmatium globosum</name>
    <dbReference type="NCBI Taxonomy" id="329046"/>
    <lineage>
        <taxon>Eukaryota</taxon>
        <taxon>Fungi</taxon>
        <taxon>Fungi incertae sedis</taxon>
        <taxon>Chytridiomycota</taxon>
        <taxon>Chytridiomycota incertae sedis</taxon>
        <taxon>Chytridiomycetes</taxon>
        <taxon>Chytridiales</taxon>
        <taxon>Chytriomycetaceae</taxon>
        <taxon>Rhizoclosmatium</taxon>
    </lineage>
</organism>
<feature type="transmembrane region" description="Helical" evidence="7">
    <location>
        <begin position="425"/>
        <end position="445"/>
    </location>
</feature>
<feature type="compositionally biased region" description="Low complexity" evidence="6">
    <location>
        <begin position="33"/>
        <end position="70"/>
    </location>
</feature>
<proteinExistence type="predicted"/>
<dbReference type="Gene3D" id="3.90.550.10">
    <property type="entry name" value="Spore Coat Polysaccharide Biosynthesis Protein SpsA, Chain A"/>
    <property type="match status" value="1"/>
</dbReference>
<feature type="region of interest" description="Disordered" evidence="6">
    <location>
        <begin position="1"/>
        <end position="70"/>
    </location>
</feature>